<keyword evidence="2" id="KW-1185">Reference proteome</keyword>
<comment type="caution">
    <text evidence="1">The sequence shown here is derived from an EMBL/GenBank/DDBJ whole genome shotgun (WGS) entry which is preliminary data.</text>
</comment>
<dbReference type="EMBL" id="CM042028">
    <property type="protein sequence ID" value="KAI3797260.1"/>
    <property type="molecule type" value="Genomic_DNA"/>
</dbReference>
<accession>A0ACB9HPS6</accession>
<gene>
    <name evidence="1" type="ORF">L1987_32515</name>
</gene>
<name>A0ACB9HPS6_9ASTR</name>
<proteinExistence type="predicted"/>
<reference evidence="1 2" key="2">
    <citation type="journal article" date="2022" name="Mol. Ecol. Resour.">
        <title>The genomes of chicory, endive, great burdock and yacon provide insights into Asteraceae paleo-polyploidization history and plant inulin production.</title>
        <authorList>
            <person name="Fan W."/>
            <person name="Wang S."/>
            <person name="Wang H."/>
            <person name="Wang A."/>
            <person name="Jiang F."/>
            <person name="Liu H."/>
            <person name="Zhao H."/>
            <person name="Xu D."/>
            <person name="Zhang Y."/>
        </authorList>
    </citation>
    <scope>NUCLEOTIDE SEQUENCE [LARGE SCALE GENOMIC DNA]</scope>
    <source>
        <strain evidence="2">cv. Yunnan</strain>
        <tissue evidence="1">Leaves</tissue>
    </source>
</reference>
<reference evidence="2" key="1">
    <citation type="journal article" date="2022" name="Mol. Ecol. Resour.">
        <title>The genomes of chicory, endive, great burdock and yacon provide insights into Asteraceae palaeo-polyploidization history and plant inulin production.</title>
        <authorList>
            <person name="Fan W."/>
            <person name="Wang S."/>
            <person name="Wang H."/>
            <person name="Wang A."/>
            <person name="Jiang F."/>
            <person name="Liu H."/>
            <person name="Zhao H."/>
            <person name="Xu D."/>
            <person name="Zhang Y."/>
        </authorList>
    </citation>
    <scope>NUCLEOTIDE SEQUENCE [LARGE SCALE GENOMIC DNA]</scope>
    <source>
        <strain evidence="2">cv. Yunnan</strain>
    </source>
</reference>
<protein>
    <submittedName>
        <fullName evidence="1">Uncharacterized protein</fullName>
    </submittedName>
</protein>
<evidence type="ECO:0000313" key="1">
    <source>
        <dbReference type="EMBL" id="KAI3797260.1"/>
    </source>
</evidence>
<organism evidence="1 2">
    <name type="scientific">Smallanthus sonchifolius</name>
    <dbReference type="NCBI Taxonomy" id="185202"/>
    <lineage>
        <taxon>Eukaryota</taxon>
        <taxon>Viridiplantae</taxon>
        <taxon>Streptophyta</taxon>
        <taxon>Embryophyta</taxon>
        <taxon>Tracheophyta</taxon>
        <taxon>Spermatophyta</taxon>
        <taxon>Magnoliopsida</taxon>
        <taxon>eudicotyledons</taxon>
        <taxon>Gunneridae</taxon>
        <taxon>Pentapetalae</taxon>
        <taxon>asterids</taxon>
        <taxon>campanulids</taxon>
        <taxon>Asterales</taxon>
        <taxon>Asteraceae</taxon>
        <taxon>Asteroideae</taxon>
        <taxon>Heliantheae alliance</taxon>
        <taxon>Millerieae</taxon>
        <taxon>Smallanthus</taxon>
    </lineage>
</organism>
<evidence type="ECO:0000313" key="2">
    <source>
        <dbReference type="Proteomes" id="UP001056120"/>
    </source>
</evidence>
<dbReference type="Proteomes" id="UP001056120">
    <property type="component" value="Linkage Group LG11"/>
</dbReference>
<sequence length="139" mass="15590">MAFQTSTKSVDGRNRLRTMLAEMVGSVRAEQGSKGCGSKGLTSHLWFDCFLFLFLTGLQRKECKTCVLQSKAHTRASRNLNKHCICCGKGLQIFSLLFFARNVVVKQSKWSPRKTCKETKPCTSVNEASKPSMTFMLLN</sequence>